<dbReference type="EMBL" id="CP046171">
    <property type="protein sequence ID" value="QIS06725.1"/>
    <property type="molecule type" value="Genomic_DNA"/>
</dbReference>
<evidence type="ECO:0000313" key="3">
    <source>
        <dbReference type="Proteomes" id="UP000501705"/>
    </source>
</evidence>
<organism evidence="2 3">
    <name type="scientific">Nocardia brasiliensis</name>
    <dbReference type="NCBI Taxonomy" id="37326"/>
    <lineage>
        <taxon>Bacteria</taxon>
        <taxon>Bacillati</taxon>
        <taxon>Actinomycetota</taxon>
        <taxon>Actinomycetes</taxon>
        <taxon>Mycobacteriales</taxon>
        <taxon>Nocardiaceae</taxon>
        <taxon>Nocardia</taxon>
    </lineage>
</organism>
<gene>
    <name evidence="2" type="ORF">F5X71_34430</name>
</gene>
<evidence type="ECO:0000256" key="1">
    <source>
        <dbReference type="SAM" id="MobiDB-lite"/>
    </source>
</evidence>
<evidence type="ECO:0000313" key="2">
    <source>
        <dbReference type="EMBL" id="QIS06725.1"/>
    </source>
</evidence>
<name>A0A6G9Y0J0_NOCBR</name>
<sequence length="311" mass="34477">MIRPDPHTATPITDPARQRWDQLHRNAVGALTEAASFAPVPGERIDFAEFLAAVLTAVATNLGSVDRLVAGHACSPGTTHLRALARGESELLSPRADELEWLAPHRTTALVVPLNIPGIIEAAYERERYEPTPEQRQLLLQDRAEKLGVSIEDLLRREDGEPIENRWVRVIAESDTFEAQRDAAWQHYDREPAAGETEDELCAAQDRAEREVSARWERRYQRYAAAFAAHATVEARRLGLAVPVTVETMTVPELAHIAAPNPERRDGDAIVCHLWEYARAITPTALLTGDETPNLDPTVEPADAQTWGNCS</sequence>
<dbReference type="RefSeq" id="WP_167465740.1">
    <property type="nucleotide sequence ID" value="NZ_CP046171.1"/>
</dbReference>
<dbReference type="Proteomes" id="UP000501705">
    <property type="component" value="Chromosome"/>
</dbReference>
<proteinExistence type="predicted"/>
<feature type="region of interest" description="Disordered" evidence="1">
    <location>
        <begin position="289"/>
        <end position="311"/>
    </location>
</feature>
<protein>
    <submittedName>
        <fullName evidence="2">Uncharacterized protein</fullName>
    </submittedName>
</protein>
<accession>A0A6G9Y0J0</accession>
<reference evidence="2 3" key="1">
    <citation type="journal article" date="2019" name="ACS Chem. Biol.">
        <title>Identification and Mobilization of a Cryptic Antibiotic Biosynthesis Gene Locus from a Human-Pathogenic Nocardia Isolate.</title>
        <authorList>
            <person name="Herisse M."/>
            <person name="Ishida K."/>
            <person name="Porter J.L."/>
            <person name="Howden B."/>
            <person name="Hertweck C."/>
            <person name="Stinear T.P."/>
            <person name="Pidot S.J."/>
        </authorList>
    </citation>
    <scope>NUCLEOTIDE SEQUENCE [LARGE SCALE GENOMIC DNA]</scope>
    <source>
        <strain evidence="2 3">AUSMDU00024985</strain>
    </source>
</reference>
<dbReference type="AlphaFoldDB" id="A0A6G9Y0J0"/>